<evidence type="ECO:0000259" key="6">
    <source>
        <dbReference type="PROSITE" id="PS50888"/>
    </source>
</evidence>
<feature type="compositionally biased region" description="Low complexity" evidence="5">
    <location>
        <begin position="165"/>
        <end position="182"/>
    </location>
</feature>
<reference evidence="8 9" key="1">
    <citation type="journal article" date="2022" name="Front. Cell. Infect. Microbiol.">
        <title>The Genomes of Two Strains of Taenia crassiceps the Animal Model for the Study of Human Cysticercosis.</title>
        <authorList>
            <person name="Bobes R.J."/>
            <person name="Estrada K."/>
            <person name="Rios-Valencia D.G."/>
            <person name="Calderon-Gallegos A."/>
            <person name="de la Torre P."/>
            <person name="Carrero J.C."/>
            <person name="Sanchez-Flores A."/>
            <person name="Laclette J.P."/>
        </authorList>
    </citation>
    <scope>NUCLEOTIDE SEQUENCE [LARGE SCALE GENOMIC DNA]</scope>
    <source>
        <strain evidence="8">WFUcys</strain>
    </source>
</reference>
<feature type="compositionally biased region" description="Polar residues" evidence="5">
    <location>
        <begin position="241"/>
        <end position="259"/>
    </location>
</feature>
<dbReference type="SMART" id="SM00353">
    <property type="entry name" value="HLH"/>
    <property type="match status" value="1"/>
</dbReference>
<comment type="subcellular location">
    <subcellularLocation>
        <location evidence="1">Cytoplasm</location>
    </subcellularLocation>
</comment>
<sequence length="719" mass="80960">MRANDKRCFSPDDDIEDDDNGSCGEYSGLDRKRRRGIIEKRRRDRINFNLGELRRLVPDAAQKQTSTKLEKAEILQMTVEFLHRIHKDGTILNTELRLLENRLLGFQECFAEVTRFLSALPIVSTMDEVFRKKLLSHLHACIYRRDYEARTRLASLSVMVSGSSVSADPQSASSSTNATINNHGSNQSIWQPTSDVKEVKLESSFSDPTAYWHCNPGVSQGSDEHKWMQRDIHLSHHQQHNSKIQVGVNESQSTTSPSLLGNYEETDSGNSTVNRFSPNDRDISTDVQLPLSNRKYTFAHAECETQDVTHTFHPSGYESYNYVYHQAYSDQALTDGTVTGHHLHLQAQLTTSGYTPDNGQTTARILLAYVQLAIDLMDVKEPKCTCGQSFREAAPWSNAHCFVVVTGASRGFGRAFCIQLLREVAEPRSCHCPPAVSLTFFLLGRDVNALYETESEIIASIPESGTTSVAVYFDGGEHLDMNTADAVTLSNTLQPIYDAMAKCASGNQPQWNLLVNNAGTLGNVKSRADEHLSTVDLESYFRVNLFSQIILTNVFLHHVAPMSEKATHPPTTILTISSLAAVKPLSHMLTYCCGKAARDMHLKCLAIDRPTISAFIYSPGPLLTAMYEQLEKEQGDPKARAWFKERREQGLVIQPMESARICVRWLRRQRFSLQTGEIQFPARVCLLHQADYRELWKGQHLDYFEARDLEEAEFNRIGL</sequence>
<comment type="caution">
    <text evidence="8">The sequence shown here is derived from an EMBL/GenBank/DDBJ whole genome shotgun (WGS) entry which is preliminary data.</text>
</comment>
<dbReference type="SUPFAM" id="SSF51735">
    <property type="entry name" value="NAD(P)-binding Rossmann-fold domains"/>
    <property type="match status" value="1"/>
</dbReference>
<dbReference type="Proteomes" id="UP001651158">
    <property type="component" value="Unassembled WGS sequence"/>
</dbReference>
<proteinExistence type="predicted"/>
<keyword evidence="4" id="KW-0560">Oxidoreductase</keyword>
<dbReference type="EMBL" id="JAKROA010000002">
    <property type="protein sequence ID" value="KAL5110820.1"/>
    <property type="molecule type" value="Genomic_DNA"/>
</dbReference>
<dbReference type="PANTHER" id="PTHR44085">
    <property type="entry name" value="SEPIAPTERIN REDUCTASE"/>
    <property type="match status" value="1"/>
</dbReference>
<evidence type="ECO:0000313" key="9">
    <source>
        <dbReference type="Proteomes" id="UP001651158"/>
    </source>
</evidence>
<feature type="region of interest" description="Disordered" evidence="5">
    <location>
        <begin position="165"/>
        <end position="193"/>
    </location>
</feature>
<dbReference type="InterPro" id="IPR002347">
    <property type="entry name" value="SDR_fam"/>
</dbReference>
<dbReference type="SMART" id="SM00511">
    <property type="entry name" value="ORANGE"/>
    <property type="match status" value="1"/>
</dbReference>
<evidence type="ECO:0000256" key="2">
    <source>
        <dbReference type="ARBA" id="ARBA00022490"/>
    </source>
</evidence>
<dbReference type="InterPro" id="IPR051721">
    <property type="entry name" value="Biopterin_syn/organic_redct"/>
</dbReference>
<dbReference type="InterPro" id="IPR011598">
    <property type="entry name" value="bHLH_dom"/>
</dbReference>
<evidence type="ECO:0000256" key="3">
    <source>
        <dbReference type="ARBA" id="ARBA00022857"/>
    </source>
</evidence>
<dbReference type="Gene3D" id="4.10.280.10">
    <property type="entry name" value="Helix-loop-helix DNA-binding domain"/>
    <property type="match status" value="1"/>
</dbReference>
<evidence type="ECO:0000256" key="5">
    <source>
        <dbReference type="SAM" id="MobiDB-lite"/>
    </source>
</evidence>
<dbReference type="InterPro" id="IPR036638">
    <property type="entry name" value="HLH_DNA-bd_sf"/>
</dbReference>
<gene>
    <name evidence="8" type="ORF">TcWFU_008589</name>
</gene>
<dbReference type="Gene3D" id="6.10.250.980">
    <property type="match status" value="1"/>
</dbReference>
<feature type="region of interest" description="Disordered" evidence="5">
    <location>
        <begin position="1"/>
        <end position="21"/>
    </location>
</feature>
<dbReference type="Pfam" id="PF07527">
    <property type="entry name" value="Hairy_orange"/>
    <property type="match status" value="1"/>
</dbReference>
<dbReference type="PROSITE" id="PS50888">
    <property type="entry name" value="BHLH"/>
    <property type="match status" value="1"/>
</dbReference>
<feature type="compositionally biased region" description="Basic and acidic residues" evidence="5">
    <location>
        <begin position="1"/>
        <end position="10"/>
    </location>
</feature>
<dbReference type="SUPFAM" id="SSF47459">
    <property type="entry name" value="HLH, helix-loop-helix DNA-binding domain"/>
    <property type="match status" value="1"/>
</dbReference>
<name>A0ABR4QMC3_9CEST</name>
<dbReference type="InterPro" id="IPR003650">
    <property type="entry name" value="Orange_dom"/>
</dbReference>
<feature type="domain" description="BHLH" evidence="6">
    <location>
        <begin position="30"/>
        <end position="85"/>
    </location>
</feature>
<organism evidence="8 9">
    <name type="scientific">Taenia crassiceps</name>
    <dbReference type="NCBI Taxonomy" id="6207"/>
    <lineage>
        <taxon>Eukaryota</taxon>
        <taxon>Metazoa</taxon>
        <taxon>Spiralia</taxon>
        <taxon>Lophotrochozoa</taxon>
        <taxon>Platyhelminthes</taxon>
        <taxon>Cestoda</taxon>
        <taxon>Eucestoda</taxon>
        <taxon>Cyclophyllidea</taxon>
        <taxon>Taeniidae</taxon>
        <taxon>Taenia</taxon>
    </lineage>
</organism>
<dbReference type="Pfam" id="PF00010">
    <property type="entry name" value="HLH"/>
    <property type="match status" value="1"/>
</dbReference>
<protein>
    <submittedName>
        <fullName evidence="8">Hairy/enhancer-of-split related with YRPW motif protein 1</fullName>
    </submittedName>
</protein>
<feature type="compositionally biased region" description="Polar residues" evidence="5">
    <location>
        <begin position="183"/>
        <end position="193"/>
    </location>
</feature>
<keyword evidence="3" id="KW-0521">NADP</keyword>
<keyword evidence="9" id="KW-1185">Reference proteome</keyword>
<accession>A0ABR4QMC3</accession>
<dbReference type="PROSITE" id="PS51054">
    <property type="entry name" value="ORANGE"/>
    <property type="match status" value="1"/>
</dbReference>
<evidence type="ECO:0000256" key="4">
    <source>
        <dbReference type="ARBA" id="ARBA00023002"/>
    </source>
</evidence>
<feature type="region of interest" description="Disordered" evidence="5">
    <location>
        <begin position="234"/>
        <end position="285"/>
    </location>
</feature>
<dbReference type="PANTHER" id="PTHR44085:SF2">
    <property type="entry name" value="SEPIAPTERIN REDUCTASE"/>
    <property type="match status" value="1"/>
</dbReference>
<dbReference type="Gene3D" id="3.40.50.720">
    <property type="entry name" value="NAD(P)-binding Rossmann-like Domain"/>
    <property type="match status" value="1"/>
</dbReference>
<keyword evidence="2" id="KW-0963">Cytoplasm</keyword>
<evidence type="ECO:0000259" key="7">
    <source>
        <dbReference type="PROSITE" id="PS51054"/>
    </source>
</evidence>
<dbReference type="SUPFAM" id="SSF158457">
    <property type="entry name" value="Orange domain-like"/>
    <property type="match status" value="1"/>
</dbReference>
<evidence type="ECO:0000256" key="1">
    <source>
        <dbReference type="ARBA" id="ARBA00004496"/>
    </source>
</evidence>
<feature type="domain" description="Orange" evidence="7">
    <location>
        <begin position="105"/>
        <end position="138"/>
    </location>
</feature>
<feature type="compositionally biased region" description="Acidic residues" evidence="5">
    <location>
        <begin position="11"/>
        <end position="20"/>
    </location>
</feature>
<feature type="compositionally biased region" description="Polar residues" evidence="5">
    <location>
        <begin position="268"/>
        <end position="277"/>
    </location>
</feature>
<dbReference type="InterPro" id="IPR036291">
    <property type="entry name" value="NAD(P)-bd_dom_sf"/>
</dbReference>
<evidence type="ECO:0000313" key="8">
    <source>
        <dbReference type="EMBL" id="KAL5110820.1"/>
    </source>
</evidence>
<dbReference type="Pfam" id="PF00106">
    <property type="entry name" value="adh_short"/>
    <property type="match status" value="1"/>
</dbReference>